<evidence type="ECO:0000256" key="8">
    <source>
        <dbReference type="ARBA" id="ARBA00023002"/>
    </source>
</evidence>
<feature type="domain" description="Flavodoxin-like" evidence="13">
    <location>
        <begin position="60"/>
        <end position="198"/>
    </location>
</feature>
<dbReference type="InterPro" id="IPR010199">
    <property type="entry name" value="CysJ"/>
</dbReference>
<dbReference type="Pfam" id="PF00175">
    <property type="entry name" value="NAD_binding_1"/>
    <property type="match status" value="1"/>
</dbReference>
<dbReference type="GO" id="GO:0070814">
    <property type="term" value="P:hydrogen sulfide biosynthetic process"/>
    <property type="evidence" value="ECO:0007669"/>
    <property type="project" value="UniProtKB-UniPathway"/>
</dbReference>
<dbReference type="InterPro" id="IPR023173">
    <property type="entry name" value="NADPH_Cyt_P450_Rdtase_alpha"/>
</dbReference>
<dbReference type="GO" id="GO:0005829">
    <property type="term" value="C:cytosol"/>
    <property type="evidence" value="ECO:0007669"/>
    <property type="project" value="TreeGrafter"/>
</dbReference>
<feature type="binding site" evidence="12">
    <location>
        <begin position="514"/>
        <end position="515"/>
    </location>
    <ligand>
        <name>NADP(+)</name>
        <dbReference type="ChEBI" id="CHEBI:58349"/>
    </ligand>
</feature>
<comment type="catalytic activity">
    <reaction evidence="10 11">
        <text>hydrogen sulfide + 3 NADP(+) + 3 H2O = sulfite + 3 NADPH + 4 H(+)</text>
        <dbReference type="Rhea" id="RHEA:13801"/>
        <dbReference type="ChEBI" id="CHEBI:15377"/>
        <dbReference type="ChEBI" id="CHEBI:15378"/>
        <dbReference type="ChEBI" id="CHEBI:17359"/>
        <dbReference type="ChEBI" id="CHEBI:29919"/>
        <dbReference type="ChEBI" id="CHEBI:57783"/>
        <dbReference type="ChEBI" id="CHEBI:58349"/>
        <dbReference type="EC" id="1.8.1.2"/>
    </reaction>
</comment>
<dbReference type="InterPro" id="IPR039261">
    <property type="entry name" value="FNR_nucleotide-bd"/>
</dbReference>
<evidence type="ECO:0000256" key="2">
    <source>
        <dbReference type="ARBA" id="ARBA00022605"/>
    </source>
</evidence>
<dbReference type="UniPathway" id="UPA00140">
    <property type="reaction ID" value="UER00207"/>
</dbReference>
<comment type="cofactor">
    <cofactor evidence="11 12">
        <name>FMN</name>
        <dbReference type="ChEBI" id="CHEBI:58210"/>
    </cofactor>
    <text evidence="11 12">Binds 1 FMN per subunit.</text>
</comment>
<comment type="subunit">
    <text evidence="11">Alpha(8)-beta(8). The alpha component is a flavoprotein, the beta component is a hemoprotein.</text>
</comment>
<evidence type="ECO:0000313" key="16">
    <source>
        <dbReference type="Proteomes" id="UP000005317"/>
    </source>
</evidence>
<evidence type="ECO:0000256" key="11">
    <source>
        <dbReference type="PIRNR" id="PIRNR000207"/>
    </source>
</evidence>
<dbReference type="InterPro" id="IPR001094">
    <property type="entry name" value="Flavdoxin-like"/>
</dbReference>
<dbReference type="SUPFAM" id="SSF52343">
    <property type="entry name" value="Ferredoxin reductase-like, C-terminal NADP-linked domain"/>
    <property type="match status" value="1"/>
</dbReference>
<dbReference type="SUPFAM" id="SSF52218">
    <property type="entry name" value="Flavoproteins"/>
    <property type="match status" value="1"/>
</dbReference>
<dbReference type="Gene3D" id="2.40.30.10">
    <property type="entry name" value="Translation factors"/>
    <property type="match status" value="1"/>
</dbReference>
<dbReference type="InterPro" id="IPR001433">
    <property type="entry name" value="OxRdtase_FAD/NAD-bd"/>
</dbReference>
<dbReference type="PRINTS" id="PR00369">
    <property type="entry name" value="FLAVODOXIN"/>
</dbReference>
<evidence type="ECO:0000256" key="5">
    <source>
        <dbReference type="ARBA" id="ARBA00022827"/>
    </source>
</evidence>
<dbReference type="GO" id="GO:0004783">
    <property type="term" value="F:sulfite reductase (NADPH) activity"/>
    <property type="evidence" value="ECO:0007669"/>
    <property type="project" value="UniProtKB-EC"/>
</dbReference>
<dbReference type="OrthoDB" id="9816402at2"/>
<keyword evidence="3 11" id="KW-0285">Flavoprotein</keyword>
<feature type="binding site" evidence="12">
    <location>
        <position position="406"/>
    </location>
    <ligand>
        <name>FAD</name>
        <dbReference type="ChEBI" id="CHEBI:57692"/>
    </ligand>
</feature>
<accession>A0A656HHJ0</accession>
<dbReference type="EMBL" id="JH651384">
    <property type="protein sequence ID" value="EIJ36481.1"/>
    <property type="molecule type" value="Genomic_DNA"/>
</dbReference>
<dbReference type="InterPro" id="IPR029039">
    <property type="entry name" value="Flavoprotein-like_sf"/>
</dbReference>
<evidence type="ECO:0000256" key="3">
    <source>
        <dbReference type="ARBA" id="ARBA00022630"/>
    </source>
</evidence>
<dbReference type="PRINTS" id="PR00371">
    <property type="entry name" value="FPNCR"/>
</dbReference>
<dbReference type="GO" id="GO:0010181">
    <property type="term" value="F:FMN binding"/>
    <property type="evidence" value="ECO:0007669"/>
    <property type="project" value="InterPro"/>
</dbReference>
<evidence type="ECO:0000256" key="12">
    <source>
        <dbReference type="PIRSR" id="PIRSR000207-1"/>
    </source>
</evidence>
<evidence type="ECO:0000256" key="6">
    <source>
        <dbReference type="ARBA" id="ARBA00022857"/>
    </source>
</evidence>
<dbReference type="InterPro" id="IPR003097">
    <property type="entry name" value="CysJ-like_FAD-binding"/>
</dbReference>
<feature type="binding site" evidence="12">
    <location>
        <begin position="382"/>
        <end position="385"/>
    </location>
    <ligand>
        <name>FAD</name>
        <dbReference type="ChEBI" id="CHEBI:57692"/>
    </ligand>
</feature>
<dbReference type="PROSITE" id="PS50902">
    <property type="entry name" value="FLAVODOXIN_LIKE"/>
    <property type="match status" value="1"/>
</dbReference>
<gene>
    <name evidence="15" type="ORF">Thini_3982</name>
</gene>
<keyword evidence="8 11" id="KW-0560">Oxidoreductase</keyword>
<dbReference type="AlphaFoldDB" id="A0A656HHJ0"/>
<reference evidence="16" key="1">
    <citation type="journal article" date="2011" name="Stand. Genomic Sci.">
        <title>Genome sequence of the filamentous, gliding Thiothrix nivea neotype strain (JP2(T)).</title>
        <authorList>
            <person name="Lapidus A."/>
            <person name="Nolan M."/>
            <person name="Lucas S."/>
            <person name="Glavina Del Rio T."/>
            <person name="Tice H."/>
            <person name="Cheng J.F."/>
            <person name="Tapia R."/>
            <person name="Han C."/>
            <person name="Goodwin L."/>
            <person name="Pitluck S."/>
            <person name="Liolios K."/>
            <person name="Pagani I."/>
            <person name="Ivanova N."/>
            <person name="Huntemann M."/>
            <person name="Mavromatis K."/>
            <person name="Mikhailova N."/>
            <person name="Pati A."/>
            <person name="Chen A."/>
            <person name="Palaniappan K."/>
            <person name="Land M."/>
            <person name="Brambilla E.M."/>
            <person name="Rohde M."/>
            <person name="Abt B."/>
            <person name="Verbarg S."/>
            <person name="Goker M."/>
            <person name="Bristow J."/>
            <person name="Eisen J.A."/>
            <person name="Markowitz V."/>
            <person name="Hugenholtz P."/>
            <person name="Kyrpides N.C."/>
            <person name="Klenk H.P."/>
            <person name="Woyke T."/>
        </authorList>
    </citation>
    <scope>NUCLEOTIDE SEQUENCE [LARGE SCALE GENOMIC DNA]</scope>
    <source>
        <strain evidence="16">ATCC 35100 / DSM 5205 / JP2</strain>
    </source>
</reference>
<dbReference type="InterPro" id="IPR008254">
    <property type="entry name" value="Flavodoxin/NO_synth"/>
</dbReference>
<comment type="pathway">
    <text evidence="11">Sulfur metabolism; hydrogen sulfide biosynthesis; hydrogen sulfide from sulfite (NADPH route): step 1/1.</text>
</comment>
<dbReference type="PIRSF" id="PIRSF000207">
    <property type="entry name" value="SiR-FP_CysJ"/>
    <property type="match status" value="1"/>
</dbReference>
<dbReference type="Proteomes" id="UP000005317">
    <property type="component" value="Unassembled WGS sequence"/>
</dbReference>
<evidence type="ECO:0000313" key="15">
    <source>
        <dbReference type="EMBL" id="EIJ36481.1"/>
    </source>
</evidence>
<keyword evidence="1 11" id="KW-0813">Transport</keyword>
<dbReference type="FunFam" id="3.40.50.80:FF:000001">
    <property type="entry name" value="NADPH--cytochrome P450 reductase 1"/>
    <property type="match status" value="1"/>
</dbReference>
<organism evidence="15 16">
    <name type="scientific">Thiothrix nivea (strain ATCC 35100 / DSM 5205 / JP2)</name>
    <dbReference type="NCBI Taxonomy" id="870187"/>
    <lineage>
        <taxon>Bacteria</taxon>
        <taxon>Pseudomonadati</taxon>
        <taxon>Pseudomonadota</taxon>
        <taxon>Gammaproteobacteria</taxon>
        <taxon>Thiotrichales</taxon>
        <taxon>Thiotrichaceae</taxon>
        <taxon>Thiothrix</taxon>
    </lineage>
</organism>
<dbReference type="Gene3D" id="1.20.990.10">
    <property type="entry name" value="NADPH-cytochrome p450 Reductase, Chain A, domain 3"/>
    <property type="match status" value="1"/>
</dbReference>
<feature type="binding site" evidence="12">
    <location>
        <begin position="113"/>
        <end position="116"/>
    </location>
    <ligand>
        <name>FMN</name>
        <dbReference type="ChEBI" id="CHEBI:58210"/>
    </ligand>
</feature>
<evidence type="ECO:0000256" key="1">
    <source>
        <dbReference type="ARBA" id="ARBA00022448"/>
    </source>
</evidence>
<keyword evidence="2 11" id="KW-0028">Amino-acid biosynthesis</keyword>
<evidence type="ECO:0000256" key="9">
    <source>
        <dbReference type="ARBA" id="ARBA00023192"/>
    </source>
</evidence>
<feature type="binding site" evidence="12">
    <location>
        <position position="594"/>
    </location>
    <ligand>
        <name>FAD</name>
        <dbReference type="ChEBI" id="CHEBI:57692"/>
    </ligand>
</feature>
<comment type="function">
    <text evidence="11">Component of the sulfite reductase complex that catalyzes the 6-electron reduction of sulfite to sulfide. This is one of several activities required for the biosynthesis of L-cysteine from sulfate. The flavoprotein component catalyzes the electron flow from NADPH -&gt; FAD -&gt; FMN to the hemoprotein component.</text>
</comment>
<keyword evidence="5 11" id="KW-0274">FAD</keyword>
<dbReference type="Gene3D" id="3.40.50.80">
    <property type="entry name" value="Nucleotide-binding domain of ferredoxin-NADP reductase (FNR) module"/>
    <property type="match status" value="1"/>
</dbReference>
<feature type="domain" description="FAD-binding FR-type" evidence="14">
    <location>
        <begin position="230"/>
        <end position="443"/>
    </location>
</feature>
<dbReference type="GO" id="GO:0050660">
    <property type="term" value="F:flavin adenine dinucleotide binding"/>
    <property type="evidence" value="ECO:0007669"/>
    <property type="project" value="InterPro"/>
</dbReference>
<feature type="binding site" evidence="12">
    <location>
        <position position="556"/>
    </location>
    <ligand>
        <name>NADP(+)</name>
        <dbReference type="ChEBI" id="CHEBI:58349"/>
    </ligand>
</feature>
<dbReference type="NCBIfam" id="TIGR01931">
    <property type="entry name" value="cysJ"/>
    <property type="match status" value="1"/>
</dbReference>
<evidence type="ECO:0000259" key="13">
    <source>
        <dbReference type="PROSITE" id="PS50902"/>
    </source>
</evidence>
<dbReference type="InterPro" id="IPR017938">
    <property type="entry name" value="Riboflavin_synthase-like_b-brl"/>
</dbReference>
<dbReference type="PANTHER" id="PTHR19384">
    <property type="entry name" value="NITRIC OXIDE SYNTHASE-RELATED"/>
    <property type="match status" value="1"/>
</dbReference>
<keyword evidence="4 11" id="KW-0288">FMN</keyword>
<sequence length="594" mass="66297">MLLSPQQFQQVSGAVHGLTPAQLAWVSGYISGLSYQYDETRLAQSTSAAFPAAVSQGIKTTILYGSQTGNSKKVAEQLLARLQAQGSTAVLVNMKDYRSQQLKKEQRIVAVISTHGNGEPPDDARAFFTFLQSERAPRLESLEYAVLALGDSSYEEFCQTGQVLDQRLAELGAKRLLERVDCDVDFTATAHDWQQQVVGKTPSVQADNNIHFNLNPLAEQVTKVLEYSADNPFLAELLTNAILTDDGSEKDVLHLEFSLEDSGIDYQPGDILAVAFDNDPQLVDEVLSLGSWSADEKVQLKGEAISLHEALLRQRELRSVTRRQLKAYAETIGHPELQVAAEDKTALQDWLYAADWVDVLREFAGTLSAQQLVDILRPLQPRQYSIASSPTAHPDEVHLLVKRVEYAYQKRTHLGAASNWLARLQAGETAAVHVKANPNFKLPSDPQAKIIMIGAGTGVAPFRSFLFEREAQDVQGNSWLFFGEQHFRTDFLYQAEWQQLLANGTLERMSVAFSRDQADKIYVQHRLLEAGAEIWRWLEQGAYVYVCGDMNRMAKDVHQALQAIVATHGGKDPEEASAWLASLMSERRYQRDIY</sequence>
<dbReference type="SUPFAM" id="SSF63380">
    <property type="entry name" value="Riboflavin synthase domain-like"/>
    <property type="match status" value="1"/>
</dbReference>
<evidence type="ECO:0000259" key="14">
    <source>
        <dbReference type="PROSITE" id="PS51384"/>
    </source>
</evidence>
<keyword evidence="9 11" id="KW-0198">Cysteine biosynthesis</keyword>
<dbReference type="Pfam" id="PF00667">
    <property type="entry name" value="FAD_binding_1"/>
    <property type="match status" value="1"/>
</dbReference>
<proteinExistence type="predicted"/>
<evidence type="ECO:0000256" key="7">
    <source>
        <dbReference type="ARBA" id="ARBA00022982"/>
    </source>
</evidence>
<dbReference type="InterPro" id="IPR001709">
    <property type="entry name" value="Flavoprot_Pyr_Nucl_cyt_Rdtase"/>
</dbReference>
<protein>
    <recommendedName>
        <fullName evidence="11">Sulfite reductase [NADPH] flavoprotein alpha-component</fullName>
        <shortName evidence="11">SiR-FP</shortName>
        <ecNumber evidence="11">1.8.1.2</ecNumber>
    </recommendedName>
</protein>
<comment type="cofactor">
    <cofactor evidence="11 12">
        <name>FAD</name>
        <dbReference type="ChEBI" id="CHEBI:57692"/>
    </cofactor>
    <text evidence="11 12">Binds 1 FAD per subunit.</text>
</comment>
<feature type="binding site" evidence="12">
    <location>
        <begin position="149"/>
        <end position="158"/>
    </location>
    <ligand>
        <name>FMN</name>
        <dbReference type="ChEBI" id="CHEBI:58210"/>
    </ligand>
</feature>
<dbReference type="Pfam" id="PF00258">
    <property type="entry name" value="Flavodoxin_1"/>
    <property type="match status" value="1"/>
</dbReference>
<evidence type="ECO:0000256" key="10">
    <source>
        <dbReference type="ARBA" id="ARBA00052219"/>
    </source>
</evidence>
<keyword evidence="16" id="KW-1185">Reference proteome</keyword>
<name>A0A656HHJ0_THINJ</name>
<dbReference type="Gene3D" id="3.40.50.360">
    <property type="match status" value="1"/>
</dbReference>
<evidence type="ECO:0000256" key="4">
    <source>
        <dbReference type="ARBA" id="ARBA00022643"/>
    </source>
</evidence>
<keyword evidence="7 11" id="KW-0249">Electron transport</keyword>
<dbReference type="InterPro" id="IPR017927">
    <property type="entry name" value="FAD-bd_FR_type"/>
</dbReference>
<feature type="binding site" evidence="12">
    <location>
        <begin position="415"/>
        <end position="418"/>
    </location>
    <ligand>
        <name>FAD</name>
        <dbReference type="ChEBI" id="CHEBI:57692"/>
    </ligand>
</feature>
<dbReference type="CDD" id="cd06199">
    <property type="entry name" value="SiR"/>
    <property type="match status" value="1"/>
</dbReference>
<dbReference type="RefSeq" id="WP_002710353.1">
    <property type="nucleotide sequence ID" value="NZ_JH651384.1"/>
</dbReference>
<keyword evidence="6 11" id="KW-0521">NADP</keyword>
<feature type="binding site" evidence="12">
    <location>
        <begin position="520"/>
        <end position="524"/>
    </location>
    <ligand>
        <name>NADP(+)</name>
        <dbReference type="ChEBI" id="CHEBI:58349"/>
    </ligand>
</feature>
<dbReference type="PANTHER" id="PTHR19384:SF128">
    <property type="entry name" value="NADPH OXIDOREDUCTASE A"/>
    <property type="match status" value="1"/>
</dbReference>
<dbReference type="GO" id="GO:0019344">
    <property type="term" value="P:cysteine biosynthetic process"/>
    <property type="evidence" value="ECO:0007669"/>
    <property type="project" value="UniProtKB-KW"/>
</dbReference>
<dbReference type="EC" id="1.8.1.2" evidence="11"/>
<dbReference type="PROSITE" id="PS51384">
    <property type="entry name" value="FAD_FR"/>
    <property type="match status" value="1"/>
</dbReference>